<dbReference type="InterPro" id="IPR008995">
    <property type="entry name" value="Mo/tungstate-bd_C_term_dom"/>
</dbReference>
<evidence type="ECO:0000256" key="4">
    <source>
        <dbReference type="ARBA" id="ARBA00022741"/>
    </source>
</evidence>
<keyword evidence="1" id="KW-0813">Transport</keyword>
<dbReference type="GO" id="GO:0016020">
    <property type="term" value="C:membrane"/>
    <property type="evidence" value="ECO:0007669"/>
    <property type="project" value="InterPro"/>
</dbReference>
<dbReference type="SUPFAM" id="SSF52540">
    <property type="entry name" value="P-loop containing nucleoside triphosphate hydrolases"/>
    <property type="match status" value="1"/>
</dbReference>
<dbReference type="InterPro" id="IPR017871">
    <property type="entry name" value="ABC_transporter-like_CS"/>
</dbReference>
<evidence type="ECO:0000256" key="3">
    <source>
        <dbReference type="ARBA" id="ARBA00022496"/>
    </source>
</evidence>
<keyword evidence="8" id="KW-0472">Membrane</keyword>
<dbReference type="InterPro" id="IPR003593">
    <property type="entry name" value="AAA+_ATPase"/>
</dbReference>
<gene>
    <name evidence="12" type="primary">potA</name>
    <name evidence="12" type="ORF">CLIT_10c01310</name>
    <name evidence="11" type="ORF">CLIT_23c02490</name>
</gene>
<dbReference type="AlphaFoldDB" id="A0A069REA3"/>
<evidence type="ECO:0000256" key="5">
    <source>
        <dbReference type="ARBA" id="ARBA00022840"/>
    </source>
</evidence>
<dbReference type="OrthoDB" id="9802264at2"/>
<dbReference type="FunFam" id="3.40.50.300:FF:000425">
    <property type="entry name" value="Probable ABC transporter, ATP-binding subunit"/>
    <property type="match status" value="1"/>
</dbReference>
<dbReference type="PANTHER" id="PTHR42781">
    <property type="entry name" value="SPERMIDINE/PUTRESCINE IMPORT ATP-BINDING PROTEIN POTA"/>
    <property type="match status" value="1"/>
</dbReference>
<name>A0A069REA3_PEPLI</name>
<evidence type="ECO:0000256" key="2">
    <source>
        <dbReference type="ARBA" id="ARBA00022475"/>
    </source>
</evidence>
<dbReference type="EMBL" id="JJMM01000026">
    <property type="protein sequence ID" value="KDR93977.1"/>
    <property type="molecule type" value="Genomic_DNA"/>
</dbReference>
<evidence type="ECO:0000313" key="11">
    <source>
        <dbReference type="EMBL" id="KDR93977.1"/>
    </source>
</evidence>
<dbReference type="PROSITE" id="PS00211">
    <property type="entry name" value="ABC_TRANSPORTER_1"/>
    <property type="match status" value="1"/>
</dbReference>
<dbReference type="GO" id="GO:0005524">
    <property type="term" value="F:ATP binding"/>
    <property type="evidence" value="ECO:0007669"/>
    <property type="project" value="UniProtKB-KW"/>
</dbReference>
<keyword evidence="3" id="KW-0410">Iron transport</keyword>
<dbReference type="InterPro" id="IPR003439">
    <property type="entry name" value="ABC_transporter-like_ATP-bd"/>
</dbReference>
<keyword evidence="2" id="KW-1003">Cell membrane</keyword>
<evidence type="ECO:0000256" key="1">
    <source>
        <dbReference type="ARBA" id="ARBA00022448"/>
    </source>
</evidence>
<keyword evidence="7" id="KW-0406">Ion transport</keyword>
<evidence type="ECO:0000256" key="8">
    <source>
        <dbReference type="ARBA" id="ARBA00023136"/>
    </source>
</evidence>
<sequence length="350" mass="38851">MNHIQLRDISKTYGSSGRSFTLNVESMDIKSGEFFGIVGESGSGKTTLLRSIAGLEHIDKGSIHIGGEDFTNIPPQRRGIGMVFQQPLLFPHMNIIKNVEFGLKMKKVSARDRRRISIGALEKVGLSGYESRYPSQLSGGQMQRVAIARALASNPKILLMDEPFSALDPNLRNDMREMTLKLQREYGITVLFVTHDRDEAFMLFDNMALVRSGKIVQTGTPRDMYERPGDEYVANFMGINNILRGTVEEGFIAFEDGKLPVPKGTVSNGAVSIRPESIRLIGGEDPPKEGFYFKGSVIDMKYRMGFLSIGIDSANGRIEAISTLDGQNDLNKGENVYITVKEGGIYYFKD</sequence>
<protein>
    <recommendedName>
        <fullName evidence="9">ABC-type quaternary amine transporter</fullName>
        <ecNumber evidence="9">7.6.2.9</ecNumber>
    </recommendedName>
</protein>
<dbReference type="CDD" id="cd03259">
    <property type="entry name" value="ABC_Carb_Solutes_like"/>
    <property type="match status" value="1"/>
</dbReference>
<evidence type="ECO:0000259" key="10">
    <source>
        <dbReference type="PROSITE" id="PS50893"/>
    </source>
</evidence>
<dbReference type="Pfam" id="PF00005">
    <property type="entry name" value="ABC_tran"/>
    <property type="match status" value="1"/>
</dbReference>
<dbReference type="EMBL" id="JJMM01000010">
    <property type="protein sequence ID" value="KDR95404.1"/>
    <property type="molecule type" value="Genomic_DNA"/>
</dbReference>
<dbReference type="InterPro" id="IPR050093">
    <property type="entry name" value="ABC_SmlMolc_Importer"/>
</dbReference>
<dbReference type="EC" id="7.6.2.9" evidence="9"/>
<keyword evidence="6" id="KW-0408">Iron</keyword>
<comment type="caution">
    <text evidence="12">The sequence shown here is derived from an EMBL/GenBank/DDBJ whole genome shotgun (WGS) entry which is preliminary data.</text>
</comment>
<dbReference type="PROSITE" id="PS50893">
    <property type="entry name" value="ABC_TRANSPORTER_2"/>
    <property type="match status" value="1"/>
</dbReference>
<accession>A0A069REA3</accession>
<dbReference type="SUPFAM" id="SSF50331">
    <property type="entry name" value="MOP-like"/>
    <property type="match status" value="1"/>
</dbReference>
<keyword evidence="12" id="KW-0378">Hydrolase</keyword>
<feature type="domain" description="ABC transporter" evidence="10">
    <location>
        <begin position="4"/>
        <end position="237"/>
    </location>
</feature>
<evidence type="ECO:0000313" key="12">
    <source>
        <dbReference type="EMBL" id="KDR95404.1"/>
    </source>
</evidence>
<evidence type="ECO:0000256" key="6">
    <source>
        <dbReference type="ARBA" id="ARBA00023004"/>
    </source>
</evidence>
<dbReference type="Gene3D" id="3.40.50.300">
    <property type="entry name" value="P-loop containing nucleotide triphosphate hydrolases"/>
    <property type="match status" value="1"/>
</dbReference>
<dbReference type="InterPro" id="IPR015853">
    <property type="entry name" value="ABC_transpr_FbpC"/>
</dbReference>
<proteinExistence type="predicted"/>
<dbReference type="GO" id="GO:0015408">
    <property type="term" value="F:ABC-type ferric iron transporter activity"/>
    <property type="evidence" value="ECO:0007669"/>
    <property type="project" value="InterPro"/>
</dbReference>
<organism evidence="12 13">
    <name type="scientific">Peptoclostridium litorale DSM 5388</name>
    <dbReference type="NCBI Taxonomy" id="1121324"/>
    <lineage>
        <taxon>Bacteria</taxon>
        <taxon>Bacillati</taxon>
        <taxon>Bacillota</taxon>
        <taxon>Clostridia</taxon>
        <taxon>Peptostreptococcales</taxon>
        <taxon>Peptoclostridiaceae</taxon>
        <taxon>Peptoclostridium</taxon>
    </lineage>
</organism>
<dbReference type="SMART" id="SM00382">
    <property type="entry name" value="AAA"/>
    <property type="match status" value="1"/>
</dbReference>
<dbReference type="PANTHER" id="PTHR42781:SF9">
    <property type="entry name" value="AMINO ACID ABC TRANSPORTER, ATP-BINDING PROTEIN-RELATED"/>
    <property type="match status" value="1"/>
</dbReference>
<keyword evidence="5 12" id="KW-0067">ATP-binding</keyword>
<dbReference type="GO" id="GO:0015418">
    <property type="term" value="F:ABC-type quaternary ammonium compound transporting activity"/>
    <property type="evidence" value="ECO:0007669"/>
    <property type="project" value="UniProtKB-EC"/>
</dbReference>
<dbReference type="STRING" id="1121324.CLIT_10c01310"/>
<evidence type="ECO:0000256" key="7">
    <source>
        <dbReference type="ARBA" id="ARBA00023065"/>
    </source>
</evidence>
<evidence type="ECO:0000256" key="9">
    <source>
        <dbReference type="ARBA" id="ARBA00066388"/>
    </source>
</evidence>
<dbReference type="InterPro" id="IPR027417">
    <property type="entry name" value="P-loop_NTPase"/>
</dbReference>
<dbReference type="RefSeq" id="WP_052636021.1">
    <property type="nucleotide sequence ID" value="NZ_FSRH01000004.1"/>
</dbReference>
<keyword evidence="4" id="KW-0547">Nucleotide-binding</keyword>
<dbReference type="Proteomes" id="UP000027946">
    <property type="component" value="Unassembled WGS sequence"/>
</dbReference>
<dbReference type="eggNOG" id="COG3842">
    <property type="taxonomic scope" value="Bacteria"/>
</dbReference>
<dbReference type="GO" id="GO:0016887">
    <property type="term" value="F:ATP hydrolysis activity"/>
    <property type="evidence" value="ECO:0007669"/>
    <property type="project" value="InterPro"/>
</dbReference>
<reference evidence="12 13" key="1">
    <citation type="submission" date="2014-03" db="EMBL/GenBank/DDBJ databases">
        <title>Genome sequence of Clostridium litorale W6, DSM 5388.</title>
        <authorList>
            <person name="Poehlein A."/>
            <person name="Jagirdar A."/>
            <person name="Khonsari B."/>
            <person name="Chibani C.M."/>
            <person name="Gutierrez Gutierrez D.A."/>
            <person name="Davydova E."/>
            <person name="Alghaithi H.S."/>
            <person name="Nair K.P."/>
            <person name="Dhamotharan K."/>
            <person name="Chandran L."/>
            <person name="G W."/>
            <person name="Daniel R."/>
        </authorList>
    </citation>
    <scope>NUCLEOTIDE SEQUENCE [LARGE SCALE GENOMIC DNA]</scope>
    <source>
        <strain evidence="12 13">W6</strain>
    </source>
</reference>
<evidence type="ECO:0000313" key="13">
    <source>
        <dbReference type="Proteomes" id="UP000027946"/>
    </source>
</evidence>
<keyword evidence="13" id="KW-1185">Reference proteome</keyword>